<sequence length="660" mass="73974">MERSPIPSLFAVIIGIDIYKDNTIANLQGAVKDAKDFKLLLKEMYGVPERRIVKLINQEATREKILRALESLVNRPEIDKNDPIVIYYAGHGSEIETESAGKMQMLLPQDFVRNGSLNRQGQGITDRSLCHLLTKIAEKKSDNITVIFDCCNSGSGTRKAELFGFSIRGLDLPSSYTIPPDILAQELAPEREGYHLRSSMSKTAGYSSHILLAACRSNQTAKESKEGGAFTSRLIALLRQGGMNRPSNANIILQIEIPEDYNQNPQCEGMNKTRVLFDTKVAAHRVYNVQASGTYPAELTLKAGEAHGITIDAEFAIYSDQRLTRFLGSMKAAEAVNPFSTVLQGAPLLPVPQKAFALLTCYGRGQDLRLHVQPCKKFSNVFKLLYEEMQQSPNNIYRRSFSLVNDPSNEECDLALYLRDDGYVEFCIKNKFCQRYELATMPVDNVSPNDSLYMSSILHSAADFYRNLRHHESSTDSSLLDHIDVECLRVAPTGRRTKNLQEIYQVADPTNLNTNGRIKIDVNEKTQYGFTIHSRLAVGVFAALFYFDPHELSIEDYYAPSTAAKGATDFCIPPQGHLTIGYGENAISAFPWKYELPNKATFDVGFLKLYISTEGDVDFQSIPQKTPFETGPGRGSRRIPAKPQYYWHSRIIPIIQRRGT</sequence>
<name>A0ABR3EY15_9AGAR</name>
<dbReference type="PANTHER" id="PTHR48104">
    <property type="entry name" value="METACASPASE-4"/>
    <property type="match status" value="1"/>
</dbReference>
<keyword evidence="3" id="KW-0645">Protease</keyword>
<dbReference type="EMBL" id="JBAHYK010001487">
    <property type="protein sequence ID" value="KAL0567812.1"/>
    <property type="molecule type" value="Genomic_DNA"/>
</dbReference>
<dbReference type="InterPro" id="IPR029030">
    <property type="entry name" value="Caspase-like_dom_sf"/>
</dbReference>
<feature type="domain" description="Peptidase C14 caspase" evidence="4">
    <location>
        <begin position="10"/>
        <end position="248"/>
    </location>
</feature>
<dbReference type="Proteomes" id="UP001465976">
    <property type="component" value="Unassembled WGS sequence"/>
</dbReference>
<keyword evidence="6" id="KW-1185">Reference proteome</keyword>
<keyword evidence="3" id="KW-0378">Hydrolase</keyword>
<comment type="caution">
    <text evidence="5">The sequence shown here is derived from an EMBL/GenBank/DDBJ whole genome shotgun (WGS) entry which is preliminary data.</text>
</comment>
<evidence type="ECO:0000256" key="3">
    <source>
        <dbReference type="ARBA" id="ARBA00022807"/>
    </source>
</evidence>
<reference evidence="5 6" key="1">
    <citation type="submission" date="2024-02" db="EMBL/GenBank/DDBJ databases">
        <title>A draft genome for the cacao thread blight pathogen Marasmius crinis-equi.</title>
        <authorList>
            <person name="Cohen S.P."/>
            <person name="Baruah I.K."/>
            <person name="Amoako-Attah I."/>
            <person name="Bukari Y."/>
            <person name="Meinhardt L.W."/>
            <person name="Bailey B.A."/>
        </authorList>
    </citation>
    <scope>NUCLEOTIDE SEQUENCE [LARGE SCALE GENOMIC DNA]</scope>
    <source>
        <strain evidence="5 6">GH-76</strain>
    </source>
</reference>
<dbReference type="InterPro" id="IPR011600">
    <property type="entry name" value="Pept_C14_caspase"/>
</dbReference>
<dbReference type="SUPFAM" id="SSF52129">
    <property type="entry name" value="Caspase-like"/>
    <property type="match status" value="1"/>
</dbReference>
<gene>
    <name evidence="5" type="ORF">V5O48_014182</name>
</gene>
<organism evidence="5 6">
    <name type="scientific">Marasmius crinis-equi</name>
    <dbReference type="NCBI Taxonomy" id="585013"/>
    <lineage>
        <taxon>Eukaryota</taxon>
        <taxon>Fungi</taxon>
        <taxon>Dikarya</taxon>
        <taxon>Basidiomycota</taxon>
        <taxon>Agaricomycotina</taxon>
        <taxon>Agaricomycetes</taxon>
        <taxon>Agaricomycetidae</taxon>
        <taxon>Agaricales</taxon>
        <taxon>Marasmiineae</taxon>
        <taxon>Marasmiaceae</taxon>
        <taxon>Marasmius</taxon>
    </lineage>
</organism>
<evidence type="ECO:0000259" key="4">
    <source>
        <dbReference type="Pfam" id="PF00656"/>
    </source>
</evidence>
<dbReference type="InterPro" id="IPR050452">
    <property type="entry name" value="Metacaspase"/>
</dbReference>
<evidence type="ECO:0000256" key="2">
    <source>
        <dbReference type="ARBA" id="ARBA00022703"/>
    </source>
</evidence>
<evidence type="ECO:0000313" key="6">
    <source>
        <dbReference type="Proteomes" id="UP001465976"/>
    </source>
</evidence>
<evidence type="ECO:0000313" key="5">
    <source>
        <dbReference type="EMBL" id="KAL0567812.1"/>
    </source>
</evidence>
<evidence type="ECO:0000256" key="1">
    <source>
        <dbReference type="ARBA" id="ARBA00009005"/>
    </source>
</evidence>
<dbReference type="PANTHER" id="PTHR48104:SF30">
    <property type="entry name" value="METACASPASE-1"/>
    <property type="match status" value="1"/>
</dbReference>
<proteinExistence type="inferred from homology"/>
<keyword evidence="3" id="KW-0788">Thiol protease</keyword>
<protein>
    <recommendedName>
        <fullName evidence="4">Peptidase C14 caspase domain-containing protein</fullName>
    </recommendedName>
</protein>
<dbReference type="Pfam" id="PF00656">
    <property type="entry name" value="Peptidase_C14"/>
    <property type="match status" value="1"/>
</dbReference>
<comment type="similarity">
    <text evidence="1">Belongs to the peptidase C14B family.</text>
</comment>
<dbReference type="Gene3D" id="3.40.50.1460">
    <property type="match status" value="1"/>
</dbReference>
<keyword evidence="2" id="KW-0053">Apoptosis</keyword>
<accession>A0ABR3EY15</accession>